<sequence>MSELLNSSAINILVDSGSTDLKWNSHSAQWLTSAEAVERLGVVPETLYAYVSRGLIKTTGARGSNRRYLRRDIEALASKGRRSKRSRPADTPVESQISLIQNGVLYYRGRCASTLAGMLRFEEFTDWLWHGTPSRGADATAELDRDALAGLRLLPAPADALPLDRLRMALPVLAAHRQDEPGDVVAAGWWLLRHSAAVMRPDPGPATSGLVAGVLSGLTGDPAPGPAAQRLLTEAMILVADNGLTTQTMTVRMSASVGADLFGAVQAGLALARGTRPGTTSLAVEDALRRRAGGSATGDLAGMQSHEHYPSGDPRAAYLVGRLAELGVGNPRMAVVRDHLAEGAARGGEPNIDFAFAALAFLLGAPRGSAEYLFAIARMVGWIAHYLEECELVRRDGVRRYRFPALYTGSLPKTRAGARPDNRRTFTQG</sequence>
<dbReference type="Gene3D" id="1.10.580.10">
    <property type="entry name" value="Citrate Synthase, domain 1"/>
    <property type="match status" value="1"/>
</dbReference>
<dbReference type="Pfam" id="PF12728">
    <property type="entry name" value="HTH_17"/>
    <property type="match status" value="1"/>
</dbReference>
<gene>
    <name evidence="6" type="ORF">Aiant_68220</name>
</gene>
<keyword evidence="4" id="KW-0808">Transferase</keyword>
<dbReference type="InterPro" id="IPR041657">
    <property type="entry name" value="HTH_17"/>
</dbReference>
<evidence type="ECO:0000313" key="6">
    <source>
        <dbReference type="EMBL" id="BCJ46165.1"/>
    </source>
</evidence>
<comment type="pathway">
    <text evidence="1">Carbohydrate metabolism; tricarboxylic acid cycle.</text>
</comment>
<dbReference type="PANTHER" id="PTHR11739:SF4">
    <property type="entry name" value="CITRATE SYNTHASE, PEROXISOMAL"/>
    <property type="match status" value="1"/>
</dbReference>
<keyword evidence="7" id="KW-1185">Reference proteome</keyword>
<evidence type="ECO:0000259" key="5">
    <source>
        <dbReference type="Pfam" id="PF12728"/>
    </source>
</evidence>
<dbReference type="InterPro" id="IPR036969">
    <property type="entry name" value="Citrate_synthase_sf"/>
</dbReference>
<proteinExistence type="inferred from homology"/>
<dbReference type="EMBL" id="AP023356">
    <property type="protein sequence ID" value="BCJ46165.1"/>
    <property type="molecule type" value="Genomic_DNA"/>
</dbReference>
<evidence type="ECO:0000256" key="3">
    <source>
        <dbReference type="ARBA" id="ARBA00012972"/>
    </source>
</evidence>
<dbReference type="SUPFAM" id="SSF48256">
    <property type="entry name" value="Citrate synthase"/>
    <property type="match status" value="1"/>
</dbReference>
<dbReference type="SUPFAM" id="SSF46955">
    <property type="entry name" value="Putative DNA-binding domain"/>
    <property type="match status" value="1"/>
</dbReference>
<organism evidence="6 7">
    <name type="scientific">Actinoplanes ianthinogenes</name>
    <dbReference type="NCBI Taxonomy" id="122358"/>
    <lineage>
        <taxon>Bacteria</taxon>
        <taxon>Bacillati</taxon>
        <taxon>Actinomycetota</taxon>
        <taxon>Actinomycetes</taxon>
        <taxon>Micromonosporales</taxon>
        <taxon>Micromonosporaceae</taxon>
        <taxon>Actinoplanes</taxon>
    </lineage>
</organism>
<evidence type="ECO:0000256" key="2">
    <source>
        <dbReference type="ARBA" id="ARBA00010566"/>
    </source>
</evidence>
<dbReference type="InterPro" id="IPR009061">
    <property type="entry name" value="DNA-bd_dom_put_sf"/>
</dbReference>
<evidence type="ECO:0000256" key="4">
    <source>
        <dbReference type="ARBA" id="ARBA00022679"/>
    </source>
</evidence>
<accession>A0ABM7M3M0</accession>
<evidence type="ECO:0000256" key="1">
    <source>
        <dbReference type="ARBA" id="ARBA00005163"/>
    </source>
</evidence>
<dbReference type="PANTHER" id="PTHR11739">
    <property type="entry name" value="CITRATE SYNTHASE"/>
    <property type="match status" value="1"/>
</dbReference>
<dbReference type="InterPro" id="IPR002020">
    <property type="entry name" value="Citrate_synthase"/>
</dbReference>
<dbReference type="Proteomes" id="UP000676967">
    <property type="component" value="Chromosome"/>
</dbReference>
<protein>
    <recommendedName>
        <fullName evidence="3">citrate synthase (unknown stereospecificity)</fullName>
        <ecNumber evidence="3">2.3.3.16</ecNumber>
    </recommendedName>
</protein>
<dbReference type="Gene3D" id="1.10.1660.10">
    <property type="match status" value="1"/>
</dbReference>
<dbReference type="InterPro" id="IPR016142">
    <property type="entry name" value="Citrate_synth-like_lrg_a-sub"/>
</dbReference>
<dbReference type="EC" id="2.3.3.16" evidence="3"/>
<evidence type="ECO:0000313" key="7">
    <source>
        <dbReference type="Proteomes" id="UP000676967"/>
    </source>
</evidence>
<reference evidence="6 7" key="1">
    <citation type="submission" date="2020-08" db="EMBL/GenBank/DDBJ databases">
        <title>Whole genome shotgun sequence of Actinoplanes ianthinogenes NBRC 13996.</title>
        <authorList>
            <person name="Komaki H."/>
            <person name="Tamura T."/>
        </authorList>
    </citation>
    <scope>NUCLEOTIDE SEQUENCE [LARGE SCALE GENOMIC DNA]</scope>
    <source>
        <strain evidence="6 7">NBRC 13996</strain>
    </source>
</reference>
<dbReference type="Pfam" id="PF00285">
    <property type="entry name" value="Citrate_synt"/>
    <property type="match status" value="1"/>
</dbReference>
<dbReference type="Gene3D" id="1.10.230.10">
    <property type="entry name" value="Cytochrome P450-Terp, domain 2"/>
    <property type="match status" value="1"/>
</dbReference>
<comment type="similarity">
    <text evidence="2">Belongs to the citrate synthase family.</text>
</comment>
<dbReference type="InterPro" id="IPR016143">
    <property type="entry name" value="Citrate_synth-like_sm_a-sub"/>
</dbReference>
<name>A0ABM7M3M0_9ACTN</name>
<feature type="domain" description="Helix-turn-helix" evidence="5">
    <location>
        <begin position="30"/>
        <end position="79"/>
    </location>
</feature>